<reference evidence="1 2" key="1">
    <citation type="journal article" date="2015" name="Stand. Genomic Sci.">
        <title>Genomic Encyclopedia of Bacterial and Archaeal Type Strains, Phase III: the genomes of soil and plant-associated and newly described type strains.</title>
        <authorList>
            <person name="Whitman W.B."/>
            <person name="Woyke T."/>
            <person name="Klenk H.P."/>
            <person name="Zhou Y."/>
            <person name="Lilburn T.G."/>
            <person name="Beck B.J."/>
            <person name="De Vos P."/>
            <person name="Vandamme P."/>
            <person name="Eisen J.A."/>
            <person name="Garrity G."/>
            <person name="Hugenholtz P."/>
            <person name="Kyrpides N.C."/>
        </authorList>
    </citation>
    <scope>NUCLEOTIDE SEQUENCE [LARGE SCALE GENOMIC DNA]</scope>
    <source>
        <strain evidence="1 2">CGMCC 1.7270</strain>
    </source>
</reference>
<accession>V6RXS4</accession>
<dbReference type="InterPro" id="IPR054207">
    <property type="entry name" value="DUF6913"/>
</dbReference>
<name>V6RXS4_9FLAO</name>
<gene>
    <name evidence="1" type="ORF">IP98_00021</name>
</gene>
<dbReference type="EMBL" id="VLKQ01000001">
    <property type="protein sequence ID" value="TWI15039.1"/>
    <property type="molecule type" value="Genomic_DNA"/>
</dbReference>
<sequence length="172" mass="20081">MFLKLLKDFSIKKLVKKSLVNYKPVVTEDKIQTVGLLIDESYFTQKEALISEITKNGIDRNALEILIYRDKIKKKDTFENPFFSRDSISFGAEFQKQDITDFINKPFDMLISYYDVEKPPLVLVTLQSKAKFKVGFSTVEKRLNAFMITTVAEKHSEFVTELFKYLKILKKI</sequence>
<dbReference type="Pfam" id="PF21857">
    <property type="entry name" value="DUF6913"/>
    <property type="match status" value="1"/>
</dbReference>
<dbReference type="Proteomes" id="UP000319848">
    <property type="component" value="Unassembled WGS sequence"/>
</dbReference>
<keyword evidence="2" id="KW-1185">Reference proteome</keyword>
<dbReference type="STRING" id="1341154.FCR2A7T_27170"/>
<dbReference type="AlphaFoldDB" id="V6RXS4"/>
<comment type="caution">
    <text evidence="1">The sequence shown here is derived from an EMBL/GenBank/DDBJ whole genome shotgun (WGS) entry which is preliminary data.</text>
</comment>
<proteinExistence type="predicted"/>
<dbReference type="RefSeq" id="WP_023571807.1">
    <property type="nucleotide sequence ID" value="NZ_AVBI01000019.1"/>
</dbReference>
<protein>
    <submittedName>
        <fullName evidence="1">Uncharacterized protein</fullName>
    </submittedName>
</protein>
<dbReference type="OrthoDB" id="1430532at2"/>
<evidence type="ECO:0000313" key="2">
    <source>
        <dbReference type="Proteomes" id="UP000319848"/>
    </source>
</evidence>
<organism evidence="1 2">
    <name type="scientific">Flavobacterium cauense R2A-7</name>
    <dbReference type="NCBI Taxonomy" id="1341154"/>
    <lineage>
        <taxon>Bacteria</taxon>
        <taxon>Pseudomonadati</taxon>
        <taxon>Bacteroidota</taxon>
        <taxon>Flavobacteriia</taxon>
        <taxon>Flavobacteriales</taxon>
        <taxon>Flavobacteriaceae</taxon>
        <taxon>Flavobacterium</taxon>
    </lineage>
</organism>
<evidence type="ECO:0000313" key="1">
    <source>
        <dbReference type="EMBL" id="TWI15039.1"/>
    </source>
</evidence>